<feature type="region of interest" description="Disordered" evidence="8">
    <location>
        <begin position="52"/>
        <end position="111"/>
    </location>
</feature>
<evidence type="ECO:0000259" key="9">
    <source>
        <dbReference type="PROSITE" id="PS50863"/>
    </source>
</evidence>
<evidence type="ECO:0000256" key="3">
    <source>
        <dbReference type="ARBA" id="ARBA00023015"/>
    </source>
</evidence>
<proteinExistence type="predicted"/>
<dbReference type="AlphaFoldDB" id="A0A218WCH5"/>
<comment type="domain">
    <text evidence="7">The PPC domain mediates interactions between AHL proteins.</text>
</comment>
<evidence type="ECO:0000313" key="11">
    <source>
        <dbReference type="EMBL" id="OWM70554.1"/>
    </source>
</evidence>
<evidence type="ECO:0000256" key="8">
    <source>
        <dbReference type="SAM" id="MobiDB-lite"/>
    </source>
</evidence>
<dbReference type="Gene3D" id="3.30.1330.80">
    <property type="entry name" value="Hypothetical protein, similar to alpha- acetolactate decarboxylase, domain 2"/>
    <property type="match status" value="1"/>
</dbReference>
<feature type="domain" description="TF-B3" evidence="9">
    <location>
        <begin position="395"/>
        <end position="487"/>
    </location>
</feature>
<dbReference type="EMBL" id="MTKT01004609">
    <property type="protein sequence ID" value="OWM70554.1"/>
    <property type="molecule type" value="Genomic_DNA"/>
</dbReference>
<feature type="region of interest" description="Disordered" evidence="8">
    <location>
        <begin position="506"/>
        <end position="538"/>
    </location>
</feature>
<dbReference type="InterPro" id="IPR017956">
    <property type="entry name" value="AT_hook_DNA-bd_motif"/>
</dbReference>
<keyword evidence="4 7" id="KW-0238">DNA-binding</keyword>
<evidence type="ECO:0000256" key="2">
    <source>
        <dbReference type="ARBA" id="ARBA00004123"/>
    </source>
</evidence>
<organism evidence="11 12">
    <name type="scientific">Punica granatum</name>
    <name type="common">Pomegranate</name>
    <dbReference type="NCBI Taxonomy" id="22663"/>
    <lineage>
        <taxon>Eukaryota</taxon>
        <taxon>Viridiplantae</taxon>
        <taxon>Streptophyta</taxon>
        <taxon>Embryophyta</taxon>
        <taxon>Tracheophyta</taxon>
        <taxon>Spermatophyta</taxon>
        <taxon>Magnoliopsida</taxon>
        <taxon>eudicotyledons</taxon>
        <taxon>Gunneridae</taxon>
        <taxon>Pentapetalae</taxon>
        <taxon>rosids</taxon>
        <taxon>malvids</taxon>
        <taxon>Myrtales</taxon>
        <taxon>Lythraceae</taxon>
        <taxon>Punica</taxon>
    </lineage>
</organism>
<dbReference type="InterPro" id="IPR003340">
    <property type="entry name" value="B3_DNA-bd"/>
</dbReference>
<dbReference type="SMART" id="SM00384">
    <property type="entry name" value="AT_hook"/>
    <property type="match status" value="2"/>
</dbReference>
<evidence type="ECO:0000256" key="6">
    <source>
        <dbReference type="ARBA" id="ARBA00023242"/>
    </source>
</evidence>
<name>A0A218WCH5_PUNGR</name>
<dbReference type="PANTHER" id="PTHR31500:SF57">
    <property type="entry name" value="AT-HOOK MOTIF NUCLEAR-LOCALIZED PROTEIN 10"/>
    <property type="match status" value="1"/>
</dbReference>
<sequence length="632" mass="64619">MSGSERGVMASSRGEPFNNVGGLQKGPLTSQPMIHNMRLAFSGDGTAVYKPITPSSPSYHSPNGVGAGGGAEAGSEAGGINVNIGGGGVGAEQQPVKKKRGRPRKYGPDGSMSLALIPAAAGAVAASTGGFPSPPASAGGGASGGSAASPTSVKKSRGRPPGSSNKKSRLEALGSSGTGFTPYIITVKAGEDVSSKIMSFLQHGSKAVCILSANGAISNVTLRQPATSGGTVTYEGRFEILSLSGSFLLSEVGGQRSRTGGLSVSLSGPDGQVLGGGVAGLLTAASPIQVVVGSFNAEGGGSGRRKEQKAPNQAEPFFAPSKLASGPGGGTMGGSSSAWVDGTASGSSDGPGSPLEQTMGHGAGLQGLSSMPWKRGGTQSQSWSPRSSGVLETPHFSRVLNPEILQFGKLSIPDTFVTEYGRNLSSPILLKVYGKIWQVGLRGRGGSLWLCTGWRKLMKKYRMREGYSVFFRYEGNSMFDVVILDDTGIEIEYPLRLTHGKRARARRPSPVIDIGNSTEEESCDESDEPSESLASKVKADNSGKKYQLQVEVDSSDAVDGVGYSKEPKAAKLASGHGGGTIRASSLELGAGNSSGSSDWLGSPLEPTMGRNSSLQASEACGGSKAEDAIYLS</sequence>
<dbReference type="InterPro" id="IPR015300">
    <property type="entry name" value="DNA-bd_pseudobarrel_sf"/>
</dbReference>
<evidence type="ECO:0000313" key="12">
    <source>
        <dbReference type="Proteomes" id="UP000197138"/>
    </source>
</evidence>
<evidence type="ECO:0000256" key="4">
    <source>
        <dbReference type="ARBA" id="ARBA00023125"/>
    </source>
</evidence>
<dbReference type="Pfam" id="PF02362">
    <property type="entry name" value="B3"/>
    <property type="match status" value="1"/>
</dbReference>
<feature type="compositionally biased region" description="Low complexity" evidence="8">
    <location>
        <begin position="73"/>
        <end position="83"/>
    </location>
</feature>
<evidence type="ECO:0000256" key="1">
    <source>
        <dbReference type="ARBA" id="ARBA00003687"/>
    </source>
</evidence>
<dbReference type="InterPro" id="IPR005175">
    <property type="entry name" value="PPC_dom"/>
</dbReference>
<keyword evidence="5 7" id="KW-0804">Transcription</keyword>
<dbReference type="PROSITE" id="PS51742">
    <property type="entry name" value="PPC"/>
    <property type="match status" value="1"/>
</dbReference>
<keyword evidence="6 7" id="KW-0539">Nucleus</keyword>
<comment type="caution">
    <text evidence="11">The sequence shown here is derived from an EMBL/GenBank/DDBJ whole genome shotgun (WGS) entry which is preliminary data.</text>
</comment>
<feature type="region of interest" description="Disordered" evidence="8">
    <location>
        <begin position="135"/>
        <end position="173"/>
    </location>
</feature>
<comment type="subcellular location">
    <subcellularLocation>
        <location evidence="2 7">Nucleus</location>
    </subcellularLocation>
</comment>
<dbReference type="GO" id="GO:0003680">
    <property type="term" value="F:minor groove of adenine-thymine-rich DNA binding"/>
    <property type="evidence" value="ECO:0007669"/>
    <property type="project" value="UniProtKB-UniRule"/>
</dbReference>
<dbReference type="PROSITE" id="PS50863">
    <property type="entry name" value="B3"/>
    <property type="match status" value="1"/>
</dbReference>
<feature type="region of interest" description="Disordered" evidence="8">
    <location>
        <begin position="584"/>
        <end position="632"/>
    </location>
</feature>
<accession>A0A218WCH5</accession>
<dbReference type="PANTHER" id="PTHR31500">
    <property type="entry name" value="AT-HOOK MOTIF NUCLEAR-LOCALIZED PROTEIN 9"/>
    <property type="match status" value="1"/>
</dbReference>
<gene>
    <name evidence="11" type="ORF">CDL15_Pgr014227</name>
</gene>
<evidence type="ECO:0000256" key="7">
    <source>
        <dbReference type="RuleBase" id="RU367031"/>
    </source>
</evidence>
<dbReference type="InterPro" id="IPR039605">
    <property type="entry name" value="AHL"/>
</dbReference>
<dbReference type="SMART" id="SM01019">
    <property type="entry name" value="B3"/>
    <property type="match status" value="1"/>
</dbReference>
<feature type="compositionally biased region" description="Polar residues" evidence="8">
    <location>
        <begin position="377"/>
        <end position="387"/>
    </location>
</feature>
<dbReference type="Pfam" id="PF03479">
    <property type="entry name" value="PCC"/>
    <property type="match status" value="1"/>
</dbReference>
<evidence type="ECO:0000256" key="5">
    <source>
        <dbReference type="ARBA" id="ARBA00023163"/>
    </source>
</evidence>
<dbReference type="GO" id="GO:0005634">
    <property type="term" value="C:nucleus"/>
    <property type="evidence" value="ECO:0007669"/>
    <property type="project" value="UniProtKB-SubCell"/>
</dbReference>
<dbReference type="CDD" id="cd10017">
    <property type="entry name" value="B3_DNA"/>
    <property type="match status" value="1"/>
</dbReference>
<feature type="domain" description="PPC" evidence="10">
    <location>
        <begin position="177"/>
        <end position="317"/>
    </location>
</feature>
<feature type="region of interest" description="Disordered" evidence="8">
    <location>
        <begin position="1"/>
        <end position="29"/>
    </location>
</feature>
<reference evidence="12" key="1">
    <citation type="journal article" date="2017" name="Plant J.">
        <title>The pomegranate (Punica granatum L.) genome and the genomics of punicalagin biosynthesis.</title>
        <authorList>
            <person name="Qin G."/>
            <person name="Xu C."/>
            <person name="Ming R."/>
            <person name="Tang H."/>
            <person name="Guyot R."/>
            <person name="Kramer E.M."/>
            <person name="Hu Y."/>
            <person name="Yi X."/>
            <person name="Qi Y."/>
            <person name="Xu X."/>
            <person name="Gao Z."/>
            <person name="Pan H."/>
            <person name="Jian J."/>
            <person name="Tian Y."/>
            <person name="Yue Z."/>
            <person name="Xu Y."/>
        </authorList>
    </citation>
    <scope>NUCLEOTIDE SEQUENCE [LARGE SCALE GENOMIC DNA]</scope>
    <source>
        <strain evidence="12">cv. Dabenzi</strain>
    </source>
</reference>
<protein>
    <recommendedName>
        <fullName evidence="7">AT-hook motif nuclear-localized protein</fullName>
    </recommendedName>
</protein>
<keyword evidence="3 7" id="KW-0805">Transcription regulation</keyword>
<feature type="region of interest" description="Disordered" evidence="8">
    <location>
        <begin position="298"/>
        <end position="389"/>
    </location>
</feature>
<dbReference type="Gene3D" id="2.40.330.10">
    <property type="entry name" value="DNA-binding pseudobarrel domain"/>
    <property type="match status" value="1"/>
</dbReference>
<dbReference type="SUPFAM" id="SSF117856">
    <property type="entry name" value="AF0104/ALDC/Ptd012-like"/>
    <property type="match status" value="1"/>
</dbReference>
<dbReference type="SUPFAM" id="SSF101936">
    <property type="entry name" value="DNA-binding pseudobarrel domain"/>
    <property type="match status" value="1"/>
</dbReference>
<feature type="compositionally biased region" description="Acidic residues" evidence="8">
    <location>
        <begin position="518"/>
        <end position="530"/>
    </location>
</feature>
<dbReference type="Proteomes" id="UP000197138">
    <property type="component" value="Unassembled WGS sequence"/>
</dbReference>
<evidence type="ECO:0000259" key="10">
    <source>
        <dbReference type="PROSITE" id="PS51742"/>
    </source>
</evidence>
<comment type="function">
    <text evidence="1 7">Transcription factor that specifically binds AT-rich DNA sequences related to the nuclear matrix attachment regions (MARs).</text>
</comment>
<dbReference type="CDD" id="cd11378">
    <property type="entry name" value="DUF296"/>
    <property type="match status" value="1"/>
</dbReference>
<feature type="compositionally biased region" description="Basic residues" evidence="8">
    <location>
        <begin position="96"/>
        <end position="105"/>
    </location>
</feature>